<reference evidence="2" key="1">
    <citation type="journal article" date="2020" name="Stud. Mycol.">
        <title>101 Dothideomycetes genomes: a test case for predicting lifestyles and emergence of pathogens.</title>
        <authorList>
            <person name="Haridas S."/>
            <person name="Albert R."/>
            <person name="Binder M."/>
            <person name="Bloem J."/>
            <person name="Labutti K."/>
            <person name="Salamov A."/>
            <person name="Andreopoulos B."/>
            <person name="Baker S."/>
            <person name="Barry K."/>
            <person name="Bills G."/>
            <person name="Bluhm B."/>
            <person name="Cannon C."/>
            <person name="Castanera R."/>
            <person name="Culley D."/>
            <person name="Daum C."/>
            <person name="Ezra D."/>
            <person name="Gonzalez J."/>
            <person name="Henrissat B."/>
            <person name="Kuo A."/>
            <person name="Liang C."/>
            <person name="Lipzen A."/>
            <person name="Lutzoni F."/>
            <person name="Magnuson J."/>
            <person name="Mondo S."/>
            <person name="Nolan M."/>
            <person name="Ohm R."/>
            <person name="Pangilinan J."/>
            <person name="Park H.-J."/>
            <person name="Ramirez L."/>
            <person name="Alfaro M."/>
            <person name="Sun H."/>
            <person name="Tritt A."/>
            <person name="Yoshinaga Y."/>
            <person name="Zwiers L.-H."/>
            <person name="Turgeon B."/>
            <person name="Goodwin S."/>
            <person name="Spatafora J."/>
            <person name="Crous P."/>
            <person name="Grigoriev I."/>
        </authorList>
    </citation>
    <scope>NUCLEOTIDE SEQUENCE</scope>
    <source>
        <strain evidence="2">CBS 269.34</strain>
    </source>
</reference>
<dbReference type="AlphaFoldDB" id="A0A6A6QX79"/>
<gene>
    <name evidence="2" type="ORF">BU16DRAFT_342844</name>
</gene>
<feature type="region of interest" description="Disordered" evidence="1">
    <location>
        <begin position="68"/>
        <end position="114"/>
    </location>
</feature>
<dbReference type="EMBL" id="MU004187">
    <property type="protein sequence ID" value="KAF2496836.1"/>
    <property type="molecule type" value="Genomic_DNA"/>
</dbReference>
<evidence type="ECO:0000313" key="3">
    <source>
        <dbReference type="Proteomes" id="UP000799750"/>
    </source>
</evidence>
<keyword evidence="3" id="KW-1185">Reference proteome</keyword>
<evidence type="ECO:0000256" key="1">
    <source>
        <dbReference type="SAM" id="MobiDB-lite"/>
    </source>
</evidence>
<protein>
    <submittedName>
        <fullName evidence="2">Uncharacterized protein</fullName>
    </submittedName>
</protein>
<name>A0A6A6QX79_9PEZI</name>
<sequence length="114" mass="12309">MRSAAPAPGTPGALAVLCPILPGIPRSAPIILCRVQRHYTMEHSAALTTAAGLDVINAIEHRDIDVPRRRVPPMKPPIHACRPASPRMKPADDPTPSFLHASNLNTVSHHGRRQ</sequence>
<evidence type="ECO:0000313" key="2">
    <source>
        <dbReference type="EMBL" id="KAF2496836.1"/>
    </source>
</evidence>
<accession>A0A6A6QX79</accession>
<dbReference type="Proteomes" id="UP000799750">
    <property type="component" value="Unassembled WGS sequence"/>
</dbReference>
<proteinExistence type="predicted"/>
<organism evidence="2 3">
    <name type="scientific">Lophium mytilinum</name>
    <dbReference type="NCBI Taxonomy" id="390894"/>
    <lineage>
        <taxon>Eukaryota</taxon>
        <taxon>Fungi</taxon>
        <taxon>Dikarya</taxon>
        <taxon>Ascomycota</taxon>
        <taxon>Pezizomycotina</taxon>
        <taxon>Dothideomycetes</taxon>
        <taxon>Pleosporomycetidae</taxon>
        <taxon>Mytilinidiales</taxon>
        <taxon>Mytilinidiaceae</taxon>
        <taxon>Lophium</taxon>
    </lineage>
</organism>